<dbReference type="PANTHER" id="PTHR12967">
    <property type="entry name" value="PROTEIN SHQ1 HOMOLOG"/>
    <property type="match status" value="1"/>
</dbReference>
<dbReference type="GO" id="GO:0005654">
    <property type="term" value="C:nucleoplasm"/>
    <property type="evidence" value="ECO:0007669"/>
    <property type="project" value="TreeGrafter"/>
</dbReference>
<dbReference type="InterPro" id="IPR039742">
    <property type="entry name" value="Shq1"/>
</dbReference>
<dbReference type="Proteomes" id="UP001196413">
    <property type="component" value="Unassembled WGS sequence"/>
</dbReference>
<dbReference type="GO" id="GO:0000493">
    <property type="term" value="P:box H/ACA snoRNP assembly"/>
    <property type="evidence" value="ECO:0007669"/>
    <property type="project" value="InterPro"/>
</dbReference>
<protein>
    <recommendedName>
        <fullName evidence="2">Protein SHQ1 homolog</fullName>
    </recommendedName>
</protein>
<evidence type="ECO:0000256" key="1">
    <source>
        <dbReference type="ARBA" id="ARBA00005607"/>
    </source>
</evidence>
<accession>A0AAD5WEV7</accession>
<reference evidence="4" key="1">
    <citation type="submission" date="2021-06" db="EMBL/GenBank/DDBJ databases">
        <title>Parelaphostrongylus tenuis whole genome reference sequence.</title>
        <authorList>
            <person name="Garwood T.J."/>
            <person name="Larsen P.A."/>
            <person name="Fountain-Jones N.M."/>
            <person name="Garbe J.R."/>
            <person name="Macchietto M.G."/>
            <person name="Kania S.A."/>
            <person name="Gerhold R.W."/>
            <person name="Richards J.E."/>
            <person name="Wolf T.M."/>
        </authorList>
    </citation>
    <scope>NUCLEOTIDE SEQUENCE</scope>
    <source>
        <strain evidence="4">MNPRO001-30</strain>
        <tissue evidence="4">Meninges</tissue>
    </source>
</reference>
<organism evidence="4 5">
    <name type="scientific">Parelaphostrongylus tenuis</name>
    <name type="common">Meningeal worm</name>
    <dbReference type="NCBI Taxonomy" id="148309"/>
    <lineage>
        <taxon>Eukaryota</taxon>
        <taxon>Metazoa</taxon>
        <taxon>Ecdysozoa</taxon>
        <taxon>Nematoda</taxon>
        <taxon>Chromadorea</taxon>
        <taxon>Rhabditida</taxon>
        <taxon>Rhabditina</taxon>
        <taxon>Rhabditomorpha</taxon>
        <taxon>Strongyloidea</taxon>
        <taxon>Metastrongylidae</taxon>
        <taxon>Parelaphostrongylus</taxon>
    </lineage>
</organism>
<evidence type="ECO:0000313" key="4">
    <source>
        <dbReference type="EMBL" id="KAJ1367567.1"/>
    </source>
</evidence>
<evidence type="ECO:0000256" key="2">
    <source>
        <dbReference type="ARBA" id="ARBA00013750"/>
    </source>
</evidence>
<proteinExistence type="inferred from homology"/>
<dbReference type="Pfam" id="PF04925">
    <property type="entry name" value="SHQ1"/>
    <property type="match status" value="1"/>
</dbReference>
<comment type="similarity">
    <text evidence="1">Belongs to the SHQ1 family.</text>
</comment>
<dbReference type="InterPro" id="IPR007009">
    <property type="entry name" value="Shq1_C"/>
</dbReference>
<dbReference type="AlphaFoldDB" id="A0AAD5WEV7"/>
<dbReference type="PANTHER" id="PTHR12967:SF0">
    <property type="entry name" value="PROTEIN SHQ1 HOMOLOG"/>
    <property type="match status" value="1"/>
</dbReference>
<name>A0AAD5WEV7_PARTN</name>
<gene>
    <name evidence="4" type="ORF">KIN20_028505</name>
</gene>
<feature type="domain" description="Shq1 C-terminal" evidence="3">
    <location>
        <begin position="134"/>
        <end position="247"/>
    </location>
</feature>
<dbReference type="GO" id="GO:0005737">
    <property type="term" value="C:cytoplasm"/>
    <property type="evidence" value="ECO:0007669"/>
    <property type="project" value="TreeGrafter"/>
</dbReference>
<evidence type="ECO:0000259" key="3">
    <source>
        <dbReference type="Pfam" id="PF04925"/>
    </source>
</evidence>
<comment type="caution">
    <text evidence="4">The sequence shown here is derived from an EMBL/GenBank/DDBJ whole genome shotgun (WGS) entry which is preliminary data.</text>
</comment>
<keyword evidence="5" id="KW-1185">Reference proteome</keyword>
<dbReference type="GO" id="GO:0051082">
    <property type="term" value="F:unfolded protein binding"/>
    <property type="evidence" value="ECO:0007669"/>
    <property type="project" value="TreeGrafter"/>
</dbReference>
<evidence type="ECO:0000313" key="5">
    <source>
        <dbReference type="Proteomes" id="UP001196413"/>
    </source>
</evidence>
<sequence>MKTIVSTFIEQKITDIRSGSSEDCVDSCGYGFAWRRKGILGHLSKEIGDLVELSDPEHSLISGRYSECAKHDIQSFDAERYLLDFLDPEESLQHSIGEKFDLKLDVNADDRKRLKDFPKKKLPTLSKEEHYRVALSLIDLWESVKQAVIACVRRSLCYPLYRNWDLSMKVLMDTKTIVQEGRSALLHVLSTIHGIFIDSGEFRYLFNDLFVTDYCIWIQFVEEEILETLQNELAVVEVFKSDLGLDLEELELEGKMAALEVKQNVELDSDDEPE</sequence>
<dbReference type="EMBL" id="JAHQIW010005952">
    <property type="protein sequence ID" value="KAJ1367567.1"/>
    <property type="molecule type" value="Genomic_DNA"/>
</dbReference>